<feature type="compositionally biased region" description="Polar residues" evidence="3">
    <location>
        <begin position="1"/>
        <end position="18"/>
    </location>
</feature>
<name>A0AAV5SWX3_9BILA</name>
<keyword evidence="1 2" id="KW-0175">Coiled coil</keyword>
<feature type="domain" description="Coiled-coil" evidence="4">
    <location>
        <begin position="14"/>
        <end position="135"/>
    </location>
</feature>
<feature type="region of interest" description="Disordered" evidence="3">
    <location>
        <begin position="133"/>
        <end position="168"/>
    </location>
</feature>
<dbReference type="PANTHER" id="PTHR22115">
    <property type="entry name" value="C3ORF6 PROTEIN-RELATED"/>
    <property type="match status" value="1"/>
</dbReference>
<dbReference type="PANTHER" id="PTHR22115:SF4">
    <property type="entry name" value="COILED-COIL DOMAIN-CONTAINING PROTEIN"/>
    <property type="match status" value="1"/>
</dbReference>
<dbReference type="InterPro" id="IPR039303">
    <property type="entry name" value="CCDC50"/>
</dbReference>
<evidence type="ECO:0000256" key="3">
    <source>
        <dbReference type="SAM" id="MobiDB-lite"/>
    </source>
</evidence>
<feature type="region of interest" description="Disordered" evidence="3">
    <location>
        <begin position="1"/>
        <end position="20"/>
    </location>
</feature>
<gene>
    <name evidence="5" type="ORF">PENTCL1PPCAC_6181</name>
</gene>
<evidence type="ECO:0000256" key="1">
    <source>
        <dbReference type="ARBA" id="ARBA00023054"/>
    </source>
</evidence>
<evidence type="ECO:0000259" key="4">
    <source>
        <dbReference type="Pfam" id="PF15295"/>
    </source>
</evidence>
<dbReference type="Pfam" id="PF15295">
    <property type="entry name" value="CCDC50_N"/>
    <property type="match status" value="1"/>
</dbReference>
<feature type="compositionally biased region" description="Low complexity" evidence="3">
    <location>
        <begin position="142"/>
        <end position="166"/>
    </location>
</feature>
<evidence type="ECO:0000313" key="5">
    <source>
        <dbReference type="EMBL" id="GMS84006.1"/>
    </source>
</evidence>
<comment type="caution">
    <text evidence="5">The sequence shown here is derived from an EMBL/GenBank/DDBJ whole genome shotgun (WGS) entry which is preliminary data.</text>
</comment>
<organism evidence="5 6">
    <name type="scientific">Pristionchus entomophagus</name>
    <dbReference type="NCBI Taxonomy" id="358040"/>
    <lineage>
        <taxon>Eukaryota</taxon>
        <taxon>Metazoa</taxon>
        <taxon>Ecdysozoa</taxon>
        <taxon>Nematoda</taxon>
        <taxon>Chromadorea</taxon>
        <taxon>Rhabditida</taxon>
        <taxon>Rhabditina</taxon>
        <taxon>Diplogasteromorpha</taxon>
        <taxon>Diplogasteroidea</taxon>
        <taxon>Neodiplogasteridae</taxon>
        <taxon>Pristionchus</taxon>
    </lineage>
</organism>
<sequence length="368" mass="40222">TSHYFQSTTMSSGDSDLPNSVKEARERFDLFSDASLASRLQDQEFGDHFHANRQERRLVGSDTKVSRVEQLNEMQRQEAIRRAQLSRVAETDEEIARRLQEEFNREEEVKRFLAQKQADDDARMARLLQEQEQGRIVGYGPSSGSVPSTTSTPTPASSSSSSTRRSSNPHHIYAAQNNLNEHYADRASTSLIDLSAEEALTTISSSPAFRPSTNVDPFLSPVENRGAVYAPSDAVPLLPPPPEFVVRREQERAMEELNRLQPRLALSGLVATAAPLAAPSPPPAYVPTASFYAPPPPTVPPMVTVTTPTPTGVRLAETNPFLVDLMGEERRERSATTGSGGYVSEFGLPPPSSLAMGDTNGGYSHSLI</sequence>
<dbReference type="EMBL" id="BTSX01000002">
    <property type="protein sequence ID" value="GMS84006.1"/>
    <property type="molecule type" value="Genomic_DNA"/>
</dbReference>
<accession>A0AAV5SWX3</accession>
<evidence type="ECO:0000256" key="2">
    <source>
        <dbReference type="SAM" id="Coils"/>
    </source>
</evidence>
<proteinExistence type="predicted"/>
<feature type="non-terminal residue" evidence="5">
    <location>
        <position position="1"/>
    </location>
</feature>
<dbReference type="AlphaFoldDB" id="A0AAV5SWX3"/>
<evidence type="ECO:0000313" key="6">
    <source>
        <dbReference type="Proteomes" id="UP001432027"/>
    </source>
</evidence>
<dbReference type="Proteomes" id="UP001432027">
    <property type="component" value="Unassembled WGS sequence"/>
</dbReference>
<dbReference type="InterPro" id="IPR029311">
    <property type="entry name" value="CCDC50_N"/>
</dbReference>
<feature type="coiled-coil region" evidence="2">
    <location>
        <begin position="82"/>
        <end position="116"/>
    </location>
</feature>
<reference evidence="5" key="1">
    <citation type="submission" date="2023-10" db="EMBL/GenBank/DDBJ databases">
        <title>Genome assembly of Pristionchus species.</title>
        <authorList>
            <person name="Yoshida K."/>
            <person name="Sommer R.J."/>
        </authorList>
    </citation>
    <scope>NUCLEOTIDE SEQUENCE</scope>
    <source>
        <strain evidence="5">RS0144</strain>
    </source>
</reference>
<keyword evidence="6" id="KW-1185">Reference proteome</keyword>
<protein>
    <recommendedName>
        <fullName evidence="4">Coiled-coil domain-containing protein</fullName>
    </recommendedName>
</protein>